<evidence type="ECO:0000313" key="2">
    <source>
        <dbReference type="EMBL" id="GAA4231932.1"/>
    </source>
</evidence>
<reference evidence="3" key="1">
    <citation type="journal article" date="2019" name="Int. J. Syst. Evol. Microbiol.">
        <title>The Global Catalogue of Microorganisms (GCM) 10K type strain sequencing project: providing services to taxonomists for standard genome sequencing and annotation.</title>
        <authorList>
            <consortium name="The Broad Institute Genomics Platform"/>
            <consortium name="The Broad Institute Genome Sequencing Center for Infectious Disease"/>
            <person name="Wu L."/>
            <person name="Ma J."/>
        </authorList>
    </citation>
    <scope>NUCLEOTIDE SEQUENCE [LARGE SCALE GENOMIC DNA]</scope>
    <source>
        <strain evidence="3">JCM 17630</strain>
    </source>
</reference>
<evidence type="ECO:0000313" key="3">
    <source>
        <dbReference type="Proteomes" id="UP001501496"/>
    </source>
</evidence>
<dbReference type="EMBL" id="BAABCA010000001">
    <property type="protein sequence ID" value="GAA4231932.1"/>
    <property type="molecule type" value="Genomic_DNA"/>
</dbReference>
<dbReference type="RefSeq" id="WP_344786536.1">
    <property type="nucleotide sequence ID" value="NZ_BAABCA010000001.1"/>
</dbReference>
<feature type="domain" description="Methyltransferase" evidence="1">
    <location>
        <begin position="43"/>
        <end position="138"/>
    </location>
</feature>
<dbReference type="InterPro" id="IPR041698">
    <property type="entry name" value="Methyltransf_25"/>
</dbReference>
<dbReference type="Proteomes" id="UP001501496">
    <property type="component" value="Unassembled WGS sequence"/>
</dbReference>
<accession>A0ABP8C1B5</accession>
<dbReference type="InterPro" id="IPR029063">
    <property type="entry name" value="SAM-dependent_MTases_sf"/>
</dbReference>
<gene>
    <name evidence="2" type="ORF">GCM10022291_05480</name>
</gene>
<dbReference type="Gene3D" id="3.40.50.150">
    <property type="entry name" value="Vaccinia Virus protein VP39"/>
    <property type="match status" value="1"/>
</dbReference>
<dbReference type="SUPFAM" id="SSF53335">
    <property type="entry name" value="S-adenosyl-L-methionine-dependent methyltransferases"/>
    <property type="match status" value="1"/>
</dbReference>
<protein>
    <recommendedName>
        <fullName evidence="1">Methyltransferase domain-containing protein</fullName>
    </recommendedName>
</protein>
<evidence type="ECO:0000259" key="1">
    <source>
        <dbReference type="Pfam" id="PF13649"/>
    </source>
</evidence>
<sequence>MSNKRFHEKFKKDVVDRWSCRSSISDIEKYLFSTYLTNNKLEVIEAGTAAGIFCFYLEDELGFSKINAFDIIPEMIQIAKDKAKKKQSKVDFKQGDAADLKGFESNKFDYLIYLGQVLSMVPKDLFDQSIKEAHRIGKKDATYIFSFLDWNSRWYNPILSFFINFVRLVTGRKVQKYYLPEVKKVDNSFNWLFFRKEQHGILWGKKAKILKKLKDSGFQIQKVYNEEEITNRKGKIFYVICTK</sequence>
<proteinExistence type="predicted"/>
<dbReference type="Pfam" id="PF13649">
    <property type="entry name" value="Methyltransf_25"/>
    <property type="match status" value="1"/>
</dbReference>
<comment type="caution">
    <text evidence="2">The sequence shown here is derived from an EMBL/GenBank/DDBJ whole genome shotgun (WGS) entry which is preliminary data.</text>
</comment>
<name>A0ABP8C1B5_9FLAO</name>
<keyword evidence="3" id="KW-1185">Reference proteome</keyword>
<dbReference type="CDD" id="cd02440">
    <property type="entry name" value="AdoMet_MTases"/>
    <property type="match status" value="1"/>
</dbReference>
<organism evidence="2 3">
    <name type="scientific">Postechiella marina</name>
    <dbReference type="NCBI Taxonomy" id="943941"/>
    <lineage>
        <taxon>Bacteria</taxon>
        <taxon>Pseudomonadati</taxon>
        <taxon>Bacteroidota</taxon>
        <taxon>Flavobacteriia</taxon>
        <taxon>Flavobacteriales</taxon>
        <taxon>Flavobacteriaceae</taxon>
        <taxon>Postechiella</taxon>
    </lineage>
</organism>